<reference evidence="1 2" key="1">
    <citation type="journal article" date="2018" name="Nat. Biotechnol.">
        <title>A standardized bacterial taxonomy based on genome phylogeny substantially revises the tree of life.</title>
        <authorList>
            <person name="Parks D.H."/>
            <person name="Chuvochina M."/>
            <person name="Waite D.W."/>
            <person name="Rinke C."/>
            <person name="Skarshewski A."/>
            <person name="Chaumeil P.A."/>
            <person name="Hugenholtz P."/>
        </authorList>
    </citation>
    <scope>NUCLEOTIDE SEQUENCE [LARGE SCALE GENOMIC DNA]</scope>
    <source>
        <strain evidence="1">UBA10948</strain>
    </source>
</reference>
<comment type="caution">
    <text evidence="1">The sequence shown here is derived from an EMBL/GenBank/DDBJ whole genome shotgun (WGS) entry which is preliminary data.</text>
</comment>
<name>A0A354YXK8_9FIRM</name>
<dbReference type="Proteomes" id="UP000263273">
    <property type="component" value="Unassembled WGS sequence"/>
</dbReference>
<dbReference type="EMBL" id="DNZF01000183">
    <property type="protein sequence ID" value="HBK53944.1"/>
    <property type="molecule type" value="Genomic_DNA"/>
</dbReference>
<organism evidence="1 2">
    <name type="scientific">Syntrophomonas wolfei</name>
    <dbReference type="NCBI Taxonomy" id="863"/>
    <lineage>
        <taxon>Bacteria</taxon>
        <taxon>Bacillati</taxon>
        <taxon>Bacillota</taxon>
        <taxon>Clostridia</taxon>
        <taxon>Eubacteriales</taxon>
        <taxon>Syntrophomonadaceae</taxon>
        <taxon>Syntrophomonas</taxon>
    </lineage>
</organism>
<gene>
    <name evidence="1" type="ORF">DDZ44_08420</name>
</gene>
<evidence type="ECO:0000313" key="2">
    <source>
        <dbReference type="Proteomes" id="UP000263273"/>
    </source>
</evidence>
<accession>A0A354YXK8</accession>
<sequence length="181" mass="19474">MPLVKESVILGINDAKISPLTADDSTATTYGAAVDVPGITSLKLTPTFIEKQLKGDETVIDTYAKLEQIDWAIEHGVVSLDALAIMIGGTVTASGETPNQKQTFTLTKSDLPQYFKLEAKTDYTDVGDAHFMLHKAKCTSFDYTLQGEEYATISASGKAIATMKDGSIKDIVFNETAEDIA</sequence>
<evidence type="ECO:0000313" key="1">
    <source>
        <dbReference type="EMBL" id="HBK53944.1"/>
    </source>
</evidence>
<dbReference type="AlphaFoldDB" id="A0A354YXK8"/>
<proteinExistence type="predicted"/>
<protein>
    <submittedName>
        <fullName evidence="1">Phage tail protein</fullName>
    </submittedName>
</protein>